<evidence type="ECO:0000313" key="4">
    <source>
        <dbReference type="Proteomes" id="UP000678393"/>
    </source>
</evidence>
<organism evidence="3 4">
    <name type="scientific">Candidula unifasciata</name>
    <dbReference type="NCBI Taxonomy" id="100452"/>
    <lineage>
        <taxon>Eukaryota</taxon>
        <taxon>Metazoa</taxon>
        <taxon>Spiralia</taxon>
        <taxon>Lophotrochozoa</taxon>
        <taxon>Mollusca</taxon>
        <taxon>Gastropoda</taxon>
        <taxon>Heterobranchia</taxon>
        <taxon>Euthyneura</taxon>
        <taxon>Panpulmonata</taxon>
        <taxon>Eupulmonata</taxon>
        <taxon>Stylommatophora</taxon>
        <taxon>Helicina</taxon>
        <taxon>Helicoidea</taxon>
        <taxon>Geomitridae</taxon>
        <taxon>Candidula</taxon>
    </lineage>
</organism>
<dbReference type="Pfam" id="PF07859">
    <property type="entry name" value="Abhydrolase_3"/>
    <property type="match status" value="1"/>
</dbReference>
<sequence>MAAQDPWSPFEGKYKIHEESREFARLLISRGSKPYSELGVKKSRLQAESVCSLVAGAIDFDGEETEIIVPSPYTKQGIPVSIYKPASRPEVPSILIYFHGGGMVICSRKTHETTLKIIARDSGAIVLNVEYRLLPDPDAVYAPFEDAEVVTRWVLENKEAVGGKPNSKVGVGGDSAGGQLAIGVTNEVPGLDFQILIYPLADTSLSQDTVREFKQVVGLNEGALKFFFDNAYNHIPDLLTNPRVNGLARTNTASSPPALIILAELDPLTGSGIEYAEKLRAAGVKVQLEIIQGVPHGFFGMRKVYKTTTAQAYDYIVKFLNQFQ</sequence>
<dbReference type="Gene3D" id="3.40.50.1820">
    <property type="entry name" value="alpha/beta hydrolase"/>
    <property type="match status" value="1"/>
</dbReference>
<accession>A0A8S3YBQ2</accession>
<dbReference type="InterPro" id="IPR013094">
    <property type="entry name" value="AB_hydrolase_3"/>
</dbReference>
<proteinExistence type="predicted"/>
<gene>
    <name evidence="3" type="ORF">CUNI_LOCUS211</name>
</gene>
<name>A0A8S3YBQ2_9EUPU</name>
<dbReference type="EMBL" id="CAJHNH020000021">
    <property type="protein sequence ID" value="CAG5114653.1"/>
    <property type="molecule type" value="Genomic_DNA"/>
</dbReference>
<dbReference type="OrthoDB" id="408631at2759"/>
<evidence type="ECO:0000259" key="2">
    <source>
        <dbReference type="Pfam" id="PF07859"/>
    </source>
</evidence>
<dbReference type="PANTHER" id="PTHR48081:SF8">
    <property type="entry name" value="ALPHA_BETA HYDROLASE FOLD-3 DOMAIN-CONTAINING PROTEIN-RELATED"/>
    <property type="match status" value="1"/>
</dbReference>
<reference evidence="3" key="1">
    <citation type="submission" date="2021-04" db="EMBL/GenBank/DDBJ databases">
        <authorList>
            <consortium name="Molecular Ecology Group"/>
        </authorList>
    </citation>
    <scope>NUCLEOTIDE SEQUENCE</scope>
</reference>
<comment type="caution">
    <text evidence="3">The sequence shown here is derived from an EMBL/GenBank/DDBJ whole genome shotgun (WGS) entry which is preliminary data.</text>
</comment>
<feature type="domain" description="Alpha/beta hydrolase fold-3" evidence="2">
    <location>
        <begin position="95"/>
        <end position="299"/>
    </location>
</feature>
<keyword evidence="4" id="KW-1185">Reference proteome</keyword>
<evidence type="ECO:0000256" key="1">
    <source>
        <dbReference type="ARBA" id="ARBA00022801"/>
    </source>
</evidence>
<dbReference type="SUPFAM" id="SSF53474">
    <property type="entry name" value="alpha/beta-Hydrolases"/>
    <property type="match status" value="1"/>
</dbReference>
<dbReference type="InterPro" id="IPR029058">
    <property type="entry name" value="AB_hydrolase_fold"/>
</dbReference>
<dbReference type="PANTHER" id="PTHR48081">
    <property type="entry name" value="AB HYDROLASE SUPERFAMILY PROTEIN C4A8.06C"/>
    <property type="match status" value="1"/>
</dbReference>
<dbReference type="Proteomes" id="UP000678393">
    <property type="component" value="Unassembled WGS sequence"/>
</dbReference>
<dbReference type="GO" id="GO:0016787">
    <property type="term" value="F:hydrolase activity"/>
    <property type="evidence" value="ECO:0007669"/>
    <property type="project" value="UniProtKB-KW"/>
</dbReference>
<dbReference type="InterPro" id="IPR050300">
    <property type="entry name" value="GDXG_lipolytic_enzyme"/>
</dbReference>
<dbReference type="AlphaFoldDB" id="A0A8S3YBQ2"/>
<keyword evidence="1" id="KW-0378">Hydrolase</keyword>
<evidence type="ECO:0000313" key="3">
    <source>
        <dbReference type="EMBL" id="CAG5114653.1"/>
    </source>
</evidence>
<protein>
    <recommendedName>
        <fullName evidence="2">Alpha/beta hydrolase fold-3 domain-containing protein</fullName>
    </recommendedName>
</protein>